<reference evidence="1 2" key="1">
    <citation type="submission" date="2020-06" db="EMBL/GenBank/DDBJ databases">
        <authorList>
            <person name="Cao W.R."/>
        </authorList>
    </citation>
    <scope>NUCLEOTIDE SEQUENCE [LARGE SCALE GENOMIC DNA]</scope>
    <source>
        <strain evidence="1 2">B1Z28</strain>
    </source>
</reference>
<accession>A0ABX2PY52</accession>
<feature type="non-terminal residue" evidence="1">
    <location>
        <position position="1"/>
    </location>
</feature>
<proteinExistence type="predicted"/>
<keyword evidence="2" id="KW-1185">Reference proteome</keyword>
<sequence length="133" mass="15120">IEHLKTTKQKTTAKQKVGVVPLSNGLRIVTLSEKIEFLQTNAIGDKFKERNLNIWIEDPEGTVVSNKTQILFDSSSSNSDERKRNAILTLNGSNFDRTTPYKLIMWDSEQGDRYATHSVTIDLAIQDDFDDLF</sequence>
<organism evidence="1 2">
    <name type="scientific">Ruegeria haliotis</name>
    <dbReference type="NCBI Taxonomy" id="2747601"/>
    <lineage>
        <taxon>Bacteria</taxon>
        <taxon>Pseudomonadati</taxon>
        <taxon>Pseudomonadota</taxon>
        <taxon>Alphaproteobacteria</taxon>
        <taxon>Rhodobacterales</taxon>
        <taxon>Roseobacteraceae</taxon>
        <taxon>Ruegeria</taxon>
    </lineage>
</organism>
<dbReference type="EMBL" id="JABXWT010000120">
    <property type="protein sequence ID" value="NVO58739.1"/>
    <property type="molecule type" value="Genomic_DNA"/>
</dbReference>
<evidence type="ECO:0000313" key="2">
    <source>
        <dbReference type="Proteomes" id="UP000630805"/>
    </source>
</evidence>
<name>A0ABX2PY52_9RHOB</name>
<comment type="caution">
    <text evidence="1">The sequence shown here is derived from an EMBL/GenBank/DDBJ whole genome shotgun (WGS) entry which is preliminary data.</text>
</comment>
<evidence type="ECO:0000313" key="1">
    <source>
        <dbReference type="EMBL" id="NVO58739.1"/>
    </source>
</evidence>
<dbReference type="Proteomes" id="UP000630805">
    <property type="component" value="Unassembled WGS sequence"/>
</dbReference>
<gene>
    <name evidence="1" type="ORF">HW561_23530</name>
</gene>
<protein>
    <submittedName>
        <fullName evidence="1">BREX-1 system phosphatase PglZ type A</fullName>
    </submittedName>
</protein>